<dbReference type="InterPro" id="IPR017853">
    <property type="entry name" value="GH"/>
</dbReference>
<feature type="region of interest" description="Disordered" evidence="4">
    <location>
        <begin position="48"/>
        <end position="75"/>
    </location>
</feature>
<dbReference type="PANTHER" id="PTHR34135">
    <property type="entry name" value="LYSOZYME"/>
    <property type="match status" value="1"/>
</dbReference>
<comment type="caution">
    <text evidence="6">The sequence shown here is derived from an EMBL/GenBank/DDBJ whole genome shotgun (WGS) entry which is preliminary data.</text>
</comment>
<proteinExistence type="inferred from homology"/>
<dbReference type="Gene3D" id="3.20.20.80">
    <property type="entry name" value="Glycosidases"/>
    <property type="match status" value="1"/>
</dbReference>
<evidence type="ECO:0000256" key="5">
    <source>
        <dbReference type="SAM" id="Phobius"/>
    </source>
</evidence>
<evidence type="ECO:0000256" key="3">
    <source>
        <dbReference type="ARBA" id="ARBA00023295"/>
    </source>
</evidence>
<accession>A0A9X2BBA0</accession>
<gene>
    <name evidence="6" type="ORF">MUY27_07815</name>
</gene>
<dbReference type="EMBL" id="JALJEJ010000003">
    <property type="protein sequence ID" value="MCJ8209612.1"/>
    <property type="molecule type" value="Genomic_DNA"/>
</dbReference>
<keyword evidence="5" id="KW-1133">Transmembrane helix</keyword>
<dbReference type="SUPFAM" id="SSF51445">
    <property type="entry name" value="(Trans)glycosidases"/>
    <property type="match status" value="1"/>
</dbReference>
<evidence type="ECO:0000256" key="1">
    <source>
        <dbReference type="ARBA" id="ARBA00010646"/>
    </source>
</evidence>
<reference evidence="6" key="1">
    <citation type="submission" date="2022-04" db="EMBL/GenBank/DDBJ databases">
        <title>Mucilaginibacter sp. RS28 isolated from freshwater.</title>
        <authorList>
            <person name="Ko S.-R."/>
        </authorList>
    </citation>
    <scope>NUCLEOTIDE SEQUENCE</scope>
    <source>
        <strain evidence="6">RS28</strain>
    </source>
</reference>
<dbReference type="GO" id="GO:0009253">
    <property type="term" value="P:peptidoglycan catabolic process"/>
    <property type="evidence" value="ECO:0007669"/>
    <property type="project" value="InterPro"/>
</dbReference>
<protein>
    <submittedName>
        <fullName evidence="6">Glycoside hydrolase family 25 protein</fullName>
    </submittedName>
</protein>
<dbReference type="GO" id="GO:0016998">
    <property type="term" value="P:cell wall macromolecule catabolic process"/>
    <property type="evidence" value="ECO:0007669"/>
    <property type="project" value="InterPro"/>
</dbReference>
<feature type="transmembrane region" description="Helical" evidence="5">
    <location>
        <begin position="83"/>
        <end position="102"/>
    </location>
</feature>
<evidence type="ECO:0000313" key="6">
    <source>
        <dbReference type="EMBL" id="MCJ8209612.1"/>
    </source>
</evidence>
<dbReference type="InterPro" id="IPR002053">
    <property type="entry name" value="Glyco_hydro_25"/>
</dbReference>
<name>A0A9X2BBA0_9SPHI</name>
<dbReference type="SMART" id="SM00641">
    <property type="entry name" value="Glyco_25"/>
    <property type="match status" value="1"/>
</dbReference>
<dbReference type="RefSeq" id="WP_245129448.1">
    <property type="nucleotide sequence ID" value="NZ_JALJEJ010000003.1"/>
</dbReference>
<evidence type="ECO:0000313" key="7">
    <source>
        <dbReference type="Proteomes" id="UP001139450"/>
    </source>
</evidence>
<keyword evidence="5" id="KW-0472">Membrane</keyword>
<dbReference type="Pfam" id="PF01183">
    <property type="entry name" value="Glyco_hydro_25"/>
    <property type="match status" value="1"/>
</dbReference>
<dbReference type="AlphaFoldDB" id="A0A9X2BBA0"/>
<feature type="transmembrane region" description="Helical" evidence="5">
    <location>
        <begin position="6"/>
        <end position="23"/>
    </location>
</feature>
<keyword evidence="5" id="KW-0812">Transmembrane</keyword>
<dbReference type="PROSITE" id="PS51904">
    <property type="entry name" value="GLYCOSYL_HYDROL_F25_2"/>
    <property type="match status" value="1"/>
</dbReference>
<sequence length="342" mass="39756">MASRSIIYIQIVLFGYICRVNTVKRSSDNQKPRKRTVAVPPELAPLETKTPKVKSAPKPRAKSTTTTKRKPAKKKNQHNPFSLWLKVAGVFLLLILLSPLYYQYISRGFSNAWRWLTESGDNKYSRKYHSFDIRIPNGFKIHGIDVSYAQGKIDWQQVSAMEEDSVRVRFAFIKATEGESHLDPFFTRNWREAPKAGIICGAYHYFRANKSGLWQALFYLNKVQPERGDLPPVVDIEELSGATPTQMRHELQRFLERVKKDTHTQPIIYSSLNFYQTYLAGHFDNYPLWLAHYYTDRLGAAATTNWHFWQHSDEAHIKGIRHRVDFNVFKGDSLSFEKLRIP</sequence>
<dbReference type="CDD" id="cd06524">
    <property type="entry name" value="GH25_YegX-like"/>
    <property type="match status" value="1"/>
</dbReference>
<organism evidence="6 7">
    <name type="scientific">Mucilaginibacter straminoryzae</name>
    <dbReference type="NCBI Taxonomy" id="2932774"/>
    <lineage>
        <taxon>Bacteria</taxon>
        <taxon>Pseudomonadati</taxon>
        <taxon>Bacteroidota</taxon>
        <taxon>Sphingobacteriia</taxon>
        <taxon>Sphingobacteriales</taxon>
        <taxon>Sphingobacteriaceae</taxon>
        <taxon>Mucilaginibacter</taxon>
    </lineage>
</organism>
<keyword evidence="7" id="KW-1185">Reference proteome</keyword>
<evidence type="ECO:0000256" key="4">
    <source>
        <dbReference type="SAM" id="MobiDB-lite"/>
    </source>
</evidence>
<keyword evidence="2 6" id="KW-0378">Hydrolase</keyword>
<keyword evidence="3" id="KW-0326">Glycosidase</keyword>
<feature type="compositionally biased region" description="Basic residues" evidence="4">
    <location>
        <begin position="51"/>
        <end position="75"/>
    </location>
</feature>
<evidence type="ECO:0000256" key="2">
    <source>
        <dbReference type="ARBA" id="ARBA00022801"/>
    </source>
</evidence>
<dbReference type="GO" id="GO:0003796">
    <property type="term" value="F:lysozyme activity"/>
    <property type="evidence" value="ECO:0007669"/>
    <property type="project" value="InterPro"/>
</dbReference>
<dbReference type="GO" id="GO:0016052">
    <property type="term" value="P:carbohydrate catabolic process"/>
    <property type="evidence" value="ECO:0007669"/>
    <property type="project" value="TreeGrafter"/>
</dbReference>
<dbReference type="InterPro" id="IPR018077">
    <property type="entry name" value="Glyco_hydro_fam25_subgr"/>
</dbReference>
<dbReference type="Proteomes" id="UP001139450">
    <property type="component" value="Unassembled WGS sequence"/>
</dbReference>
<comment type="similarity">
    <text evidence="1">Belongs to the glycosyl hydrolase 25 family.</text>
</comment>
<dbReference type="PANTHER" id="PTHR34135:SF2">
    <property type="entry name" value="LYSOZYME"/>
    <property type="match status" value="1"/>
</dbReference>